<reference evidence="2" key="1">
    <citation type="submission" date="2022-11" db="UniProtKB">
        <authorList>
            <consortium name="WormBaseParasite"/>
        </authorList>
    </citation>
    <scope>IDENTIFICATION</scope>
</reference>
<dbReference type="PANTHER" id="PTHR45749">
    <property type="match status" value="1"/>
</dbReference>
<evidence type="ECO:0000313" key="2">
    <source>
        <dbReference type="WBParaSite" id="nRc.2.0.1.t02721-RA"/>
    </source>
</evidence>
<dbReference type="Proteomes" id="UP000887565">
    <property type="component" value="Unplaced"/>
</dbReference>
<dbReference type="AlphaFoldDB" id="A0A915HMH5"/>
<dbReference type="WBParaSite" id="nRc.2.0.1.t02721-RA">
    <property type="protein sequence ID" value="nRc.2.0.1.t02721-RA"/>
    <property type="gene ID" value="nRc.2.0.1.g02721"/>
</dbReference>
<proteinExistence type="predicted"/>
<dbReference type="PANTHER" id="PTHR45749:SF21">
    <property type="entry name" value="DUF4371 DOMAIN-CONTAINING PROTEIN"/>
    <property type="match status" value="1"/>
</dbReference>
<name>A0A915HMH5_ROMCU</name>
<evidence type="ECO:0000313" key="1">
    <source>
        <dbReference type="Proteomes" id="UP000887565"/>
    </source>
</evidence>
<protein>
    <submittedName>
        <fullName evidence="2">Uncharacterized protein</fullName>
    </submittedName>
</protein>
<accession>A0A915HMH5</accession>
<sequence>MRVRINGPPIEEFDAERCSMNWTEEIYRMKRKIQHYFSLQQNLRKCTSSMPETDASSNLMESGISSSEVEQTISLNEDEDSISQGLANTIISKLQKMDIHLDYIVGQGYDGAAAMSGILSGVQTLIRNKFPKVLYVHCANHCLNLTLSKASKQVNLDLISALDQIDKSSLLL</sequence>
<organism evidence="1 2">
    <name type="scientific">Romanomermis culicivorax</name>
    <name type="common">Nematode worm</name>
    <dbReference type="NCBI Taxonomy" id="13658"/>
    <lineage>
        <taxon>Eukaryota</taxon>
        <taxon>Metazoa</taxon>
        <taxon>Ecdysozoa</taxon>
        <taxon>Nematoda</taxon>
        <taxon>Enoplea</taxon>
        <taxon>Dorylaimia</taxon>
        <taxon>Mermithida</taxon>
        <taxon>Mermithoidea</taxon>
        <taxon>Mermithidae</taxon>
        <taxon>Romanomermis</taxon>
    </lineage>
</organism>
<keyword evidence="1" id="KW-1185">Reference proteome</keyword>